<gene>
    <name evidence="1" type="ORF">BD410DRAFT_809587</name>
</gene>
<proteinExistence type="predicted"/>
<accession>A0A4Y7PJB7</accession>
<dbReference type="EMBL" id="ML170320">
    <property type="protein sequence ID" value="TDL14639.1"/>
    <property type="molecule type" value="Genomic_DNA"/>
</dbReference>
<keyword evidence="2" id="KW-1185">Reference proteome</keyword>
<evidence type="ECO:0000313" key="2">
    <source>
        <dbReference type="Proteomes" id="UP000294933"/>
    </source>
</evidence>
<evidence type="ECO:0000313" key="1">
    <source>
        <dbReference type="EMBL" id="TDL14639.1"/>
    </source>
</evidence>
<dbReference type="Proteomes" id="UP000294933">
    <property type="component" value="Unassembled WGS sequence"/>
</dbReference>
<protein>
    <submittedName>
        <fullName evidence="1">Uncharacterized protein</fullName>
    </submittedName>
</protein>
<name>A0A4Y7PJB7_9AGAM</name>
<sequence length="182" mass="20210">MQSDRLLEFVCLIQNARHRNFIAVDTDGSLVSGTMSNYDEAPEKSNIMMGRYITIGPTAPKMGDAVIARDREQLLEIKECATKGLYVIYREMYPELLLGLRSKEVGTHVTLQHVQTNSSNQWEVIPWTGGTVELPSQLPTVKVLRGSIDNGRLAQPEANHSACSYVISLLLSFAALLLFSRA</sequence>
<dbReference type="AlphaFoldDB" id="A0A4Y7PJB7"/>
<organism evidence="1 2">
    <name type="scientific">Rickenella mellea</name>
    <dbReference type="NCBI Taxonomy" id="50990"/>
    <lineage>
        <taxon>Eukaryota</taxon>
        <taxon>Fungi</taxon>
        <taxon>Dikarya</taxon>
        <taxon>Basidiomycota</taxon>
        <taxon>Agaricomycotina</taxon>
        <taxon>Agaricomycetes</taxon>
        <taxon>Hymenochaetales</taxon>
        <taxon>Rickenellaceae</taxon>
        <taxon>Rickenella</taxon>
    </lineage>
</organism>
<reference evidence="1 2" key="1">
    <citation type="submission" date="2018-06" db="EMBL/GenBank/DDBJ databases">
        <title>A transcriptomic atlas of mushroom development highlights an independent origin of complex multicellularity.</title>
        <authorList>
            <consortium name="DOE Joint Genome Institute"/>
            <person name="Krizsan K."/>
            <person name="Almasi E."/>
            <person name="Merenyi Z."/>
            <person name="Sahu N."/>
            <person name="Viragh M."/>
            <person name="Koszo T."/>
            <person name="Mondo S."/>
            <person name="Kiss B."/>
            <person name="Balint B."/>
            <person name="Kues U."/>
            <person name="Barry K."/>
            <person name="Hegedus J.C."/>
            <person name="Henrissat B."/>
            <person name="Johnson J."/>
            <person name="Lipzen A."/>
            <person name="Ohm R."/>
            <person name="Nagy I."/>
            <person name="Pangilinan J."/>
            <person name="Yan J."/>
            <person name="Xiong Y."/>
            <person name="Grigoriev I.V."/>
            <person name="Hibbett D.S."/>
            <person name="Nagy L.G."/>
        </authorList>
    </citation>
    <scope>NUCLEOTIDE SEQUENCE [LARGE SCALE GENOMIC DNA]</scope>
    <source>
        <strain evidence="1 2">SZMC22713</strain>
    </source>
</reference>
<dbReference type="VEuPathDB" id="FungiDB:BD410DRAFT_809587"/>